<accession>A0A7M5XHE6</accession>
<keyword evidence="7" id="KW-0444">Lipid biosynthesis</keyword>
<keyword evidence="3 15" id="KW-0808">Transferase</keyword>
<dbReference type="Gene3D" id="1.20.120.1760">
    <property type="match status" value="1"/>
</dbReference>
<dbReference type="Proteomes" id="UP000594262">
    <property type="component" value="Unplaced"/>
</dbReference>
<comment type="pathway">
    <text evidence="12">Phospholipid metabolism; phosphatidylcholine biosynthesis; phosphatidylcholine from phosphocholine: step 2/2.</text>
</comment>
<feature type="transmembrane region" description="Helical" evidence="16">
    <location>
        <begin position="62"/>
        <end position="81"/>
    </location>
</feature>
<evidence type="ECO:0000313" key="18">
    <source>
        <dbReference type="Proteomes" id="UP000594262"/>
    </source>
</evidence>
<comment type="subcellular location">
    <subcellularLocation>
        <location evidence="1">Membrane</location>
        <topology evidence="1">Multi-pass membrane protein</topology>
    </subcellularLocation>
</comment>
<keyword evidence="7" id="KW-0443">Lipid metabolism</keyword>
<evidence type="ECO:0000256" key="9">
    <source>
        <dbReference type="ARBA" id="ARBA00036100"/>
    </source>
</evidence>
<dbReference type="FunFam" id="1.20.120.1760:FF:000002">
    <property type="entry name" value="Choline/ethanolamine phosphotransferase 1"/>
    <property type="match status" value="1"/>
</dbReference>
<dbReference type="GO" id="GO:0005789">
    <property type="term" value="C:endoplasmic reticulum membrane"/>
    <property type="evidence" value="ECO:0007669"/>
    <property type="project" value="TreeGrafter"/>
</dbReference>
<comment type="catalytic activity">
    <reaction evidence="11">
        <text>1-hexadecanoyl-2-(9Z-octadecenoyl)-sn-glycerol + CDP-choline = 1-hexadecanoyl-2-(9Z-octadecenoyl)-sn-glycero-3-phosphocholine + CMP + H(+)</text>
        <dbReference type="Rhea" id="RHEA:54244"/>
        <dbReference type="ChEBI" id="CHEBI:15378"/>
        <dbReference type="ChEBI" id="CHEBI:58779"/>
        <dbReference type="ChEBI" id="CHEBI:60377"/>
        <dbReference type="ChEBI" id="CHEBI:73001"/>
        <dbReference type="ChEBI" id="CHEBI:75466"/>
    </reaction>
    <physiologicalReaction direction="left-to-right" evidence="11">
        <dbReference type="Rhea" id="RHEA:54245"/>
    </physiologicalReaction>
</comment>
<dbReference type="InterPro" id="IPR000462">
    <property type="entry name" value="CDP-OH_P_trans"/>
</dbReference>
<keyword evidence="4 16" id="KW-0812">Transmembrane</keyword>
<dbReference type="PANTHER" id="PTHR10414:SF37">
    <property type="entry name" value="BB IN A BOXCAR, ISOFORM C"/>
    <property type="match status" value="1"/>
</dbReference>
<evidence type="ECO:0000256" key="12">
    <source>
        <dbReference type="ARBA" id="ARBA00037890"/>
    </source>
</evidence>
<feature type="transmembrane region" description="Helical" evidence="16">
    <location>
        <begin position="335"/>
        <end position="353"/>
    </location>
</feature>
<sequence length="354" mass="39645">FLGWKCFSSKRKKDMTVLTDSQLKRLKDHKYCSEGKSALEVFFQPFWNYVVSKMPLWVAPNLITISGLIINVLTSALILLYSPKADSDEVPGLVFILCAIGLFLYQTLDAIDGKQARRTNTSTPMGELFDHGCDAVSTLFLSTSIACALSLGTYPRYLFFFFINNVAIFYLAHWQTYCFGKLMFGLIDVTEAQVQAMAIYVFAGIYGPQFFRQEVMVLQFRMPLAKLLVYVCAFTAVIYTLTAFRKIFKGGAGKNGTTVATTSVLTPVVPIGIVIACAFYVYKHSTDNLFHTSPVLIMMMFGFSTAKITCNLVIASMSKSPLDMLDSTMLGPISWLASIISVYKVYFLMWHLIQ</sequence>
<feature type="transmembrane region" description="Helical" evidence="16">
    <location>
        <begin position="186"/>
        <end position="207"/>
    </location>
</feature>
<organism evidence="17 18">
    <name type="scientific">Clytia hemisphaerica</name>
    <dbReference type="NCBI Taxonomy" id="252671"/>
    <lineage>
        <taxon>Eukaryota</taxon>
        <taxon>Metazoa</taxon>
        <taxon>Cnidaria</taxon>
        <taxon>Hydrozoa</taxon>
        <taxon>Hydroidolina</taxon>
        <taxon>Leptothecata</taxon>
        <taxon>Obeliida</taxon>
        <taxon>Clytiidae</taxon>
        <taxon>Clytia</taxon>
    </lineage>
</organism>
<protein>
    <recommendedName>
        <fullName evidence="13">diacylglycerol cholinephosphotransferase</fullName>
        <ecNumber evidence="13">2.7.8.2</ecNumber>
    </recommendedName>
</protein>
<keyword evidence="5 16" id="KW-1133">Transmembrane helix</keyword>
<evidence type="ECO:0000256" key="13">
    <source>
        <dbReference type="ARBA" id="ARBA00038987"/>
    </source>
</evidence>
<dbReference type="PANTHER" id="PTHR10414">
    <property type="entry name" value="ETHANOLAMINEPHOSPHOTRANSFERASE"/>
    <property type="match status" value="1"/>
</dbReference>
<dbReference type="AlphaFoldDB" id="A0A7M5XHE6"/>
<feature type="transmembrane region" description="Helical" evidence="16">
    <location>
        <begin position="294"/>
        <end position="314"/>
    </location>
</feature>
<feature type="transmembrane region" description="Helical" evidence="16">
    <location>
        <begin position="93"/>
        <end position="111"/>
    </location>
</feature>
<evidence type="ECO:0000256" key="10">
    <source>
        <dbReference type="ARBA" id="ARBA00036651"/>
    </source>
</evidence>
<feature type="transmembrane region" description="Helical" evidence="16">
    <location>
        <begin position="256"/>
        <end position="282"/>
    </location>
</feature>
<comment type="catalytic activity">
    <reaction evidence="10">
        <text>1,2-dioctanoyl-sn-glycerol + CDP-choline = 1,2-dioctanoyl-sn-glycero-3-phosphocholine + CMP + H(+)</text>
        <dbReference type="Rhea" id="RHEA:54232"/>
        <dbReference type="ChEBI" id="CHEBI:15378"/>
        <dbReference type="ChEBI" id="CHEBI:58779"/>
        <dbReference type="ChEBI" id="CHEBI:60377"/>
        <dbReference type="ChEBI" id="CHEBI:76979"/>
        <dbReference type="ChEBI" id="CHEBI:78228"/>
    </reaction>
    <physiologicalReaction direction="left-to-right" evidence="10">
        <dbReference type="Rhea" id="RHEA:54233"/>
    </physiologicalReaction>
</comment>
<dbReference type="GO" id="GO:0004142">
    <property type="term" value="F:diacylglycerol cholinephosphotransferase activity"/>
    <property type="evidence" value="ECO:0007669"/>
    <property type="project" value="UniProtKB-EC"/>
</dbReference>
<dbReference type="PIRSF" id="PIRSF015665">
    <property type="entry name" value="CHOPT"/>
    <property type="match status" value="1"/>
</dbReference>
<proteinExistence type="inferred from homology"/>
<dbReference type="GO" id="GO:0005794">
    <property type="term" value="C:Golgi apparatus"/>
    <property type="evidence" value="ECO:0007669"/>
    <property type="project" value="TreeGrafter"/>
</dbReference>
<name>A0A7M5XHE6_9CNID</name>
<dbReference type="InterPro" id="IPR014472">
    <property type="entry name" value="CHOPT"/>
</dbReference>
<comment type="similarity">
    <text evidence="2 15">Belongs to the CDP-alcohol phosphatidyltransferase class-I family.</text>
</comment>
<evidence type="ECO:0000256" key="8">
    <source>
        <dbReference type="ARBA" id="ARBA00023264"/>
    </source>
</evidence>
<dbReference type="GO" id="GO:0004307">
    <property type="term" value="F:ethanolaminephosphotransferase activity"/>
    <property type="evidence" value="ECO:0007669"/>
    <property type="project" value="TreeGrafter"/>
</dbReference>
<dbReference type="EnsemblMetazoa" id="CLYHEMT023395.1">
    <property type="protein sequence ID" value="CLYHEMP023395.1"/>
    <property type="gene ID" value="CLYHEMG023395"/>
</dbReference>
<reference evidence="17" key="1">
    <citation type="submission" date="2021-01" db="UniProtKB">
        <authorList>
            <consortium name="EnsemblMetazoa"/>
        </authorList>
    </citation>
    <scope>IDENTIFICATION</scope>
</reference>
<keyword evidence="18" id="KW-1185">Reference proteome</keyword>
<feature type="transmembrane region" description="Helical" evidence="16">
    <location>
        <begin position="227"/>
        <end position="244"/>
    </location>
</feature>
<comment type="catalytic activity">
    <reaction evidence="9">
        <text>1-hexadecanoyl-2-(4Z,7Z,10Z,13Z,16Z,19Z-docosahexaenoyl)-sn-glycerol + CDP-choline = 1-hexadecanoyl-2-(4Z,7Z,10Z,13Z,16Z,19Z-docosahexaenoyl)-sn-glycero-3-phosphocholine + CMP + H(+)</text>
        <dbReference type="Rhea" id="RHEA:54332"/>
        <dbReference type="ChEBI" id="CHEBI:15378"/>
        <dbReference type="ChEBI" id="CHEBI:58779"/>
        <dbReference type="ChEBI" id="CHEBI:60377"/>
        <dbReference type="ChEBI" id="CHEBI:74963"/>
        <dbReference type="ChEBI" id="CHEBI:82949"/>
    </reaction>
    <physiologicalReaction direction="left-to-right" evidence="9">
        <dbReference type="Rhea" id="RHEA:54333"/>
    </physiologicalReaction>
</comment>
<evidence type="ECO:0000256" key="11">
    <source>
        <dbReference type="ARBA" id="ARBA00036890"/>
    </source>
</evidence>
<dbReference type="OrthoDB" id="196717at2759"/>
<evidence type="ECO:0000256" key="1">
    <source>
        <dbReference type="ARBA" id="ARBA00004141"/>
    </source>
</evidence>
<evidence type="ECO:0000256" key="2">
    <source>
        <dbReference type="ARBA" id="ARBA00010441"/>
    </source>
</evidence>
<feature type="transmembrane region" description="Helical" evidence="16">
    <location>
        <begin position="157"/>
        <end position="174"/>
    </location>
</feature>
<dbReference type="InterPro" id="IPR048254">
    <property type="entry name" value="CDP_ALCOHOL_P_TRANSF_CS"/>
</dbReference>
<keyword evidence="7" id="KW-0594">Phospholipid biosynthesis</keyword>
<keyword evidence="6 16" id="KW-0472">Membrane</keyword>
<evidence type="ECO:0000256" key="7">
    <source>
        <dbReference type="ARBA" id="ARBA00023209"/>
    </source>
</evidence>
<dbReference type="Pfam" id="PF01066">
    <property type="entry name" value="CDP-OH_P_transf"/>
    <property type="match status" value="1"/>
</dbReference>
<comment type="catalytic activity">
    <reaction evidence="14">
        <text>CDP-choline + a 1,2-diacyl-sn-glycerol = a 1,2-diacyl-sn-glycero-3-phosphocholine + CMP + H(+)</text>
        <dbReference type="Rhea" id="RHEA:32939"/>
        <dbReference type="ChEBI" id="CHEBI:15378"/>
        <dbReference type="ChEBI" id="CHEBI:17815"/>
        <dbReference type="ChEBI" id="CHEBI:57643"/>
        <dbReference type="ChEBI" id="CHEBI:58779"/>
        <dbReference type="ChEBI" id="CHEBI:60377"/>
        <dbReference type="EC" id="2.7.8.2"/>
    </reaction>
    <physiologicalReaction direction="left-to-right" evidence="14">
        <dbReference type="Rhea" id="RHEA:32940"/>
    </physiologicalReaction>
</comment>
<dbReference type="EC" id="2.7.8.2" evidence="13"/>
<evidence type="ECO:0000256" key="16">
    <source>
        <dbReference type="SAM" id="Phobius"/>
    </source>
</evidence>
<evidence type="ECO:0000256" key="14">
    <source>
        <dbReference type="ARBA" id="ARBA00048570"/>
    </source>
</evidence>
<evidence type="ECO:0000256" key="5">
    <source>
        <dbReference type="ARBA" id="ARBA00022989"/>
    </source>
</evidence>
<evidence type="ECO:0000256" key="6">
    <source>
        <dbReference type="ARBA" id="ARBA00023136"/>
    </source>
</evidence>
<evidence type="ECO:0000313" key="17">
    <source>
        <dbReference type="EnsemblMetazoa" id="CLYHEMP023395.1"/>
    </source>
</evidence>
<keyword evidence="8" id="KW-1208">Phospholipid metabolism</keyword>
<evidence type="ECO:0000256" key="3">
    <source>
        <dbReference type="ARBA" id="ARBA00022679"/>
    </source>
</evidence>
<dbReference type="PROSITE" id="PS00379">
    <property type="entry name" value="CDP_ALCOHOL_P_TRANSF"/>
    <property type="match status" value="1"/>
</dbReference>
<dbReference type="InterPro" id="IPR043130">
    <property type="entry name" value="CDP-OH_PTrfase_TM_dom"/>
</dbReference>
<dbReference type="GO" id="GO:0006646">
    <property type="term" value="P:phosphatidylethanolamine biosynthetic process"/>
    <property type="evidence" value="ECO:0007669"/>
    <property type="project" value="TreeGrafter"/>
</dbReference>
<evidence type="ECO:0000256" key="4">
    <source>
        <dbReference type="ARBA" id="ARBA00022692"/>
    </source>
</evidence>
<evidence type="ECO:0000256" key="15">
    <source>
        <dbReference type="RuleBase" id="RU003750"/>
    </source>
</evidence>